<keyword evidence="2 8" id="KW-0349">Heme</keyword>
<sequence>MKRTLSRTLACLALGLSAPLYAAGGGALPYHYDPELRNDASLQRGAKLFMNYCAGCHGLELLRYNRMAEDLRIPEDLLTDNLIFTSAKPGEHMKTAMQSSDAEQWFGVAPPDLTLTARSKGPSWIYSYLLTFYVDDSRPMGVNNLVLPGASMPHVLAPLQGYQALDEHHAEDDHGESAGGHGASHEPAFIEVEPGSMNTREYRAAVGDITNFLSYAAEPGKRDRQALGFKVIGYLIVLFILTWLLKREYWKDVH</sequence>
<accession>A0A363UMQ2</accession>
<evidence type="ECO:0000256" key="3">
    <source>
        <dbReference type="ARBA" id="ARBA00022692"/>
    </source>
</evidence>
<feature type="binding site" description="covalent" evidence="8">
    <location>
        <position position="56"/>
    </location>
    <ligand>
        <name>heme c</name>
        <dbReference type="ChEBI" id="CHEBI:61717"/>
    </ligand>
</feature>
<dbReference type="GO" id="GO:0009055">
    <property type="term" value="F:electron transfer activity"/>
    <property type="evidence" value="ECO:0007669"/>
    <property type="project" value="InterPro"/>
</dbReference>
<gene>
    <name evidence="12" type="ORF">DEH80_06875</name>
</gene>
<feature type="transmembrane region" description="Helical" evidence="9">
    <location>
        <begin position="227"/>
        <end position="245"/>
    </location>
</feature>
<comment type="subcellular location">
    <subcellularLocation>
        <location evidence="1">Membrane</location>
    </subcellularLocation>
</comment>
<dbReference type="GO" id="GO:0046872">
    <property type="term" value="F:metal ion binding"/>
    <property type="evidence" value="ECO:0007669"/>
    <property type="project" value="UniProtKB-KW"/>
</dbReference>
<feature type="binding site" description="covalent" evidence="8">
    <location>
        <position position="57"/>
    </location>
    <ligand>
        <name>heme c</name>
        <dbReference type="ChEBI" id="CHEBI:61717"/>
    </ligand>
</feature>
<feature type="binding site" description="covalent" evidence="8">
    <location>
        <position position="53"/>
    </location>
    <ligand>
        <name>heme c</name>
        <dbReference type="ChEBI" id="CHEBI:61717"/>
    </ligand>
</feature>
<evidence type="ECO:0000256" key="2">
    <source>
        <dbReference type="ARBA" id="ARBA00022617"/>
    </source>
</evidence>
<dbReference type="InterPro" id="IPR002326">
    <property type="entry name" value="Cyt_c1"/>
</dbReference>
<dbReference type="Gene3D" id="1.10.760.10">
    <property type="entry name" value="Cytochrome c-like domain"/>
    <property type="match status" value="1"/>
</dbReference>
<evidence type="ECO:0000313" key="12">
    <source>
        <dbReference type="EMBL" id="PWN56697.1"/>
    </source>
</evidence>
<dbReference type="SUPFAM" id="SSF46626">
    <property type="entry name" value="Cytochrome c"/>
    <property type="match status" value="1"/>
</dbReference>
<evidence type="ECO:0000256" key="7">
    <source>
        <dbReference type="ARBA" id="ARBA00023136"/>
    </source>
</evidence>
<comment type="caution">
    <text evidence="12">The sequence shown here is derived from an EMBL/GenBank/DDBJ whole genome shotgun (WGS) entry which is preliminary data.</text>
</comment>
<evidence type="ECO:0000256" key="5">
    <source>
        <dbReference type="ARBA" id="ARBA00022989"/>
    </source>
</evidence>
<keyword evidence="7 9" id="KW-0472">Membrane</keyword>
<dbReference type="GO" id="GO:0016020">
    <property type="term" value="C:membrane"/>
    <property type="evidence" value="ECO:0007669"/>
    <property type="project" value="UniProtKB-SubCell"/>
</dbReference>
<evidence type="ECO:0000256" key="1">
    <source>
        <dbReference type="ARBA" id="ARBA00004370"/>
    </source>
</evidence>
<dbReference type="InterPro" id="IPR036909">
    <property type="entry name" value="Cyt_c-like_dom_sf"/>
</dbReference>
<dbReference type="AlphaFoldDB" id="A0A363UMQ2"/>
<dbReference type="RefSeq" id="WP_109719890.1">
    <property type="nucleotide sequence ID" value="NZ_QEQK01000005.1"/>
</dbReference>
<keyword evidence="13" id="KW-1185">Reference proteome</keyword>
<evidence type="ECO:0000256" key="6">
    <source>
        <dbReference type="ARBA" id="ARBA00023004"/>
    </source>
</evidence>
<evidence type="ECO:0000256" key="4">
    <source>
        <dbReference type="ARBA" id="ARBA00022723"/>
    </source>
</evidence>
<dbReference type="Pfam" id="PF02167">
    <property type="entry name" value="Cytochrom_C1"/>
    <property type="match status" value="1"/>
</dbReference>
<proteinExistence type="predicted"/>
<dbReference type="OrthoDB" id="9798864at2"/>
<feature type="domain" description="Cytochrome c" evidence="11">
    <location>
        <begin position="40"/>
        <end position="220"/>
    </location>
</feature>
<evidence type="ECO:0000256" key="8">
    <source>
        <dbReference type="PIRSR" id="PIRSR602326-1"/>
    </source>
</evidence>
<dbReference type="GO" id="GO:0020037">
    <property type="term" value="F:heme binding"/>
    <property type="evidence" value="ECO:0007669"/>
    <property type="project" value="InterPro"/>
</dbReference>
<dbReference type="PANTHER" id="PTHR10266:SF3">
    <property type="entry name" value="CYTOCHROME C1, HEME PROTEIN, MITOCHONDRIAL"/>
    <property type="match status" value="1"/>
</dbReference>
<evidence type="ECO:0000259" key="11">
    <source>
        <dbReference type="PROSITE" id="PS51007"/>
    </source>
</evidence>
<feature type="chain" id="PRO_5016818396" evidence="10">
    <location>
        <begin position="23"/>
        <end position="254"/>
    </location>
</feature>
<comment type="cofactor">
    <cofactor evidence="8">
        <name>heme c</name>
        <dbReference type="ChEBI" id="CHEBI:61717"/>
    </cofactor>
    <text evidence="8">Binds 1 heme c group covalently per subunit.</text>
</comment>
<keyword evidence="4 8" id="KW-0479">Metal-binding</keyword>
<feature type="signal peptide" evidence="10">
    <location>
        <begin position="1"/>
        <end position="22"/>
    </location>
</feature>
<dbReference type="Proteomes" id="UP000251800">
    <property type="component" value="Unassembled WGS sequence"/>
</dbReference>
<keyword evidence="5 9" id="KW-1133">Transmembrane helix</keyword>
<name>A0A363UMQ2_9GAMM</name>
<keyword evidence="3 9" id="KW-0812">Transmembrane</keyword>
<evidence type="ECO:0000256" key="10">
    <source>
        <dbReference type="SAM" id="SignalP"/>
    </source>
</evidence>
<evidence type="ECO:0000313" key="13">
    <source>
        <dbReference type="Proteomes" id="UP000251800"/>
    </source>
</evidence>
<dbReference type="InterPro" id="IPR009056">
    <property type="entry name" value="Cyt_c-like_dom"/>
</dbReference>
<keyword evidence="6 8" id="KW-0408">Iron</keyword>
<keyword evidence="10" id="KW-0732">Signal</keyword>
<dbReference type="EMBL" id="QEQK01000005">
    <property type="protein sequence ID" value="PWN56697.1"/>
    <property type="molecule type" value="Genomic_DNA"/>
</dbReference>
<reference evidence="12 13" key="1">
    <citation type="submission" date="2018-05" db="EMBL/GenBank/DDBJ databases">
        <title>Abyssibacter profundi OUC007T gen. nov., sp. nov, a marine bacterium isolated from seawater of the Mariana Trench.</title>
        <authorList>
            <person name="Zhou S."/>
        </authorList>
    </citation>
    <scope>NUCLEOTIDE SEQUENCE [LARGE SCALE GENOMIC DNA]</scope>
    <source>
        <strain evidence="12 13">OUC007</strain>
    </source>
</reference>
<protein>
    <submittedName>
        <fullName evidence="12">Cytochrome c1</fullName>
    </submittedName>
</protein>
<dbReference type="PROSITE" id="PS51007">
    <property type="entry name" value="CYTC"/>
    <property type="match status" value="1"/>
</dbReference>
<organism evidence="12 13">
    <name type="scientific">Abyssibacter profundi</name>
    <dbReference type="NCBI Taxonomy" id="2182787"/>
    <lineage>
        <taxon>Bacteria</taxon>
        <taxon>Pseudomonadati</taxon>
        <taxon>Pseudomonadota</taxon>
        <taxon>Gammaproteobacteria</taxon>
        <taxon>Chromatiales</taxon>
        <taxon>Oceanococcaceae</taxon>
        <taxon>Abyssibacter</taxon>
    </lineage>
</organism>
<dbReference type="PANTHER" id="PTHR10266">
    <property type="entry name" value="CYTOCHROME C1"/>
    <property type="match status" value="1"/>
</dbReference>
<evidence type="ECO:0000256" key="9">
    <source>
        <dbReference type="SAM" id="Phobius"/>
    </source>
</evidence>
<dbReference type="Gene3D" id="1.20.5.100">
    <property type="entry name" value="Cytochrome c1, transmembrane anchor, C-terminal"/>
    <property type="match status" value="1"/>
</dbReference>